<comment type="caution">
    <text evidence="1">The sequence shown here is derived from an EMBL/GenBank/DDBJ whole genome shotgun (WGS) entry which is preliminary data.</text>
</comment>
<dbReference type="RefSeq" id="WP_213117003.1">
    <property type="nucleotide sequence ID" value="NZ_JAGYPF010000002.1"/>
</dbReference>
<reference evidence="1" key="1">
    <citation type="submission" date="2021-05" db="EMBL/GenBank/DDBJ databases">
        <title>Novel Bacillus species.</title>
        <authorList>
            <person name="Liu G."/>
        </authorList>
    </citation>
    <scope>NUCLEOTIDE SEQUENCE</scope>
    <source>
        <strain evidence="1">FJAT-49825</strain>
    </source>
</reference>
<accession>A0A942U4V8</accession>
<dbReference type="EMBL" id="JAGYPF010000002">
    <property type="protein sequence ID" value="MBS4212447.1"/>
    <property type="molecule type" value="Genomic_DNA"/>
</dbReference>
<proteinExistence type="predicted"/>
<dbReference type="Proteomes" id="UP000679749">
    <property type="component" value="Unassembled WGS sequence"/>
</dbReference>
<keyword evidence="2" id="KW-1185">Reference proteome</keyword>
<dbReference type="AlphaFoldDB" id="A0A942U4V8"/>
<sequence length="105" mass="12385">MNKKDADVMVRLAREGKHISKIWAEDFPEYDYWEVYTEVYGAGERSSVGVKRMITARLNKLSSANKQKDREELIEEINELIFHLYSRYKDSQQKLNDIRSIINNG</sequence>
<name>A0A942U4V8_9BACI</name>
<protein>
    <submittedName>
        <fullName evidence="1">Uncharacterized protein</fullName>
    </submittedName>
</protein>
<gene>
    <name evidence="1" type="ORF">KHA99_08325</name>
</gene>
<evidence type="ECO:0000313" key="1">
    <source>
        <dbReference type="EMBL" id="MBS4212447.1"/>
    </source>
</evidence>
<organism evidence="1 2">
    <name type="scientific">Neobacillus rhizophilus</name>
    <dbReference type="NCBI Taxonomy" id="2833579"/>
    <lineage>
        <taxon>Bacteria</taxon>
        <taxon>Bacillati</taxon>
        <taxon>Bacillota</taxon>
        <taxon>Bacilli</taxon>
        <taxon>Bacillales</taxon>
        <taxon>Bacillaceae</taxon>
        <taxon>Neobacillus</taxon>
    </lineage>
</organism>
<evidence type="ECO:0000313" key="2">
    <source>
        <dbReference type="Proteomes" id="UP000679749"/>
    </source>
</evidence>